<protein>
    <submittedName>
        <fullName evidence="2">FCGR3 protein</fullName>
    </submittedName>
</protein>
<accession>A0A7L2PJ88</accession>
<feature type="domain" description="Ig-like" evidence="1">
    <location>
        <begin position="5"/>
        <end position="72"/>
    </location>
</feature>
<dbReference type="PROSITE" id="PS50835">
    <property type="entry name" value="IG_LIKE"/>
    <property type="match status" value="1"/>
</dbReference>
<dbReference type="Proteomes" id="UP000535705">
    <property type="component" value="Unassembled WGS sequence"/>
</dbReference>
<evidence type="ECO:0000259" key="1">
    <source>
        <dbReference type="PROSITE" id="PS50835"/>
    </source>
</evidence>
<comment type="caution">
    <text evidence="2">The sequence shown here is derived from an EMBL/GenBank/DDBJ whole genome shotgun (WGS) entry which is preliminary data.</text>
</comment>
<feature type="non-terminal residue" evidence="2">
    <location>
        <position position="1"/>
    </location>
</feature>
<organism evidence="2 3">
    <name type="scientific">Pycnonotus jocosus</name>
    <name type="common">Red-whiskered bulbul</name>
    <name type="synonym">Lanius jocosus</name>
    <dbReference type="NCBI Taxonomy" id="182897"/>
    <lineage>
        <taxon>Eukaryota</taxon>
        <taxon>Metazoa</taxon>
        <taxon>Chordata</taxon>
        <taxon>Craniata</taxon>
        <taxon>Vertebrata</taxon>
        <taxon>Euteleostomi</taxon>
        <taxon>Archelosauria</taxon>
        <taxon>Archosauria</taxon>
        <taxon>Dinosauria</taxon>
        <taxon>Saurischia</taxon>
        <taxon>Theropoda</taxon>
        <taxon>Coelurosauria</taxon>
        <taxon>Aves</taxon>
        <taxon>Neognathae</taxon>
        <taxon>Neoaves</taxon>
        <taxon>Telluraves</taxon>
        <taxon>Australaves</taxon>
        <taxon>Passeriformes</taxon>
        <taxon>Sylvioidea</taxon>
        <taxon>Pycnonotidae</taxon>
        <taxon>Pycnonotus</taxon>
    </lineage>
</organism>
<gene>
    <name evidence="2" type="primary">Fcgr3_5</name>
    <name evidence="2" type="ORF">PYCJOC_R15200</name>
</gene>
<reference evidence="2 3" key="1">
    <citation type="submission" date="2019-09" db="EMBL/GenBank/DDBJ databases">
        <title>Bird 10,000 Genomes (B10K) Project - Family phase.</title>
        <authorList>
            <person name="Zhang G."/>
        </authorList>
    </citation>
    <scope>NUCLEOTIDE SEQUENCE [LARGE SCALE GENOMIC DNA]</scope>
    <source>
        <strain evidence="2">B10K-DU-002-42</strain>
        <tissue evidence="2">Muscle</tissue>
    </source>
</reference>
<sequence length="72" mass="8222">SPHCPTDWLVRQVPARVFLEGDAVTLRCRGWRDTSVTGMRFYHENKDLGGSLHGTELFLSPLQLHHSGRYLC</sequence>
<dbReference type="Gene3D" id="2.60.40.10">
    <property type="entry name" value="Immunoglobulins"/>
    <property type="match status" value="1"/>
</dbReference>
<dbReference type="InterPro" id="IPR007110">
    <property type="entry name" value="Ig-like_dom"/>
</dbReference>
<dbReference type="SUPFAM" id="SSF48726">
    <property type="entry name" value="Immunoglobulin"/>
    <property type="match status" value="1"/>
</dbReference>
<dbReference type="EMBL" id="VWYP01036479">
    <property type="protein sequence ID" value="NXR84589.1"/>
    <property type="molecule type" value="Genomic_DNA"/>
</dbReference>
<dbReference type="AlphaFoldDB" id="A0A7L2PJ88"/>
<evidence type="ECO:0000313" key="2">
    <source>
        <dbReference type="EMBL" id="NXR84589.1"/>
    </source>
</evidence>
<keyword evidence="3" id="KW-1185">Reference proteome</keyword>
<name>A0A7L2PJ88_PYCJO</name>
<dbReference type="InterPro" id="IPR013783">
    <property type="entry name" value="Ig-like_fold"/>
</dbReference>
<feature type="non-terminal residue" evidence="2">
    <location>
        <position position="72"/>
    </location>
</feature>
<dbReference type="OrthoDB" id="6151406at2759"/>
<evidence type="ECO:0000313" key="3">
    <source>
        <dbReference type="Proteomes" id="UP000535705"/>
    </source>
</evidence>
<proteinExistence type="predicted"/>
<dbReference type="InterPro" id="IPR036179">
    <property type="entry name" value="Ig-like_dom_sf"/>
</dbReference>